<dbReference type="Proteomes" id="UP001162162">
    <property type="component" value="Unassembled WGS sequence"/>
</dbReference>
<name>A0AAV8YMA5_9CUCU</name>
<evidence type="ECO:0000313" key="2">
    <source>
        <dbReference type="Proteomes" id="UP001162162"/>
    </source>
</evidence>
<proteinExistence type="predicted"/>
<gene>
    <name evidence="1" type="ORF">NQ318_021007</name>
</gene>
<accession>A0AAV8YMA5</accession>
<protein>
    <submittedName>
        <fullName evidence="1">Uncharacterized protein</fullName>
    </submittedName>
</protein>
<dbReference type="EMBL" id="JAPWTK010000065">
    <property type="protein sequence ID" value="KAJ8952691.1"/>
    <property type="molecule type" value="Genomic_DNA"/>
</dbReference>
<organism evidence="1 2">
    <name type="scientific">Aromia moschata</name>
    <dbReference type="NCBI Taxonomy" id="1265417"/>
    <lineage>
        <taxon>Eukaryota</taxon>
        <taxon>Metazoa</taxon>
        <taxon>Ecdysozoa</taxon>
        <taxon>Arthropoda</taxon>
        <taxon>Hexapoda</taxon>
        <taxon>Insecta</taxon>
        <taxon>Pterygota</taxon>
        <taxon>Neoptera</taxon>
        <taxon>Endopterygota</taxon>
        <taxon>Coleoptera</taxon>
        <taxon>Polyphaga</taxon>
        <taxon>Cucujiformia</taxon>
        <taxon>Chrysomeloidea</taxon>
        <taxon>Cerambycidae</taxon>
        <taxon>Cerambycinae</taxon>
        <taxon>Callichromatini</taxon>
        <taxon>Aromia</taxon>
    </lineage>
</organism>
<reference evidence="1" key="1">
    <citation type="journal article" date="2023" name="Insect Mol. Biol.">
        <title>Genome sequencing provides insights into the evolution of gene families encoding plant cell wall-degrading enzymes in longhorned beetles.</title>
        <authorList>
            <person name="Shin N.R."/>
            <person name="Okamura Y."/>
            <person name="Kirsch R."/>
            <person name="Pauchet Y."/>
        </authorList>
    </citation>
    <scope>NUCLEOTIDE SEQUENCE</scope>
    <source>
        <strain evidence="1">AMC_N1</strain>
    </source>
</reference>
<dbReference type="AlphaFoldDB" id="A0AAV8YMA5"/>
<evidence type="ECO:0000313" key="1">
    <source>
        <dbReference type="EMBL" id="KAJ8952691.1"/>
    </source>
</evidence>
<comment type="caution">
    <text evidence="1">The sequence shown here is derived from an EMBL/GenBank/DDBJ whole genome shotgun (WGS) entry which is preliminary data.</text>
</comment>
<keyword evidence="2" id="KW-1185">Reference proteome</keyword>
<sequence>MASTTNVASPANCAQRTWYDLGEPYPRDITRVRKNILPSRTRMAYYCSYTGPGALAGSLIRSI</sequence>